<name>A0ACB9PU25_BAUVA</name>
<evidence type="ECO:0000313" key="1">
    <source>
        <dbReference type="EMBL" id="KAI4351364.1"/>
    </source>
</evidence>
<keyword evidence="2" id="KW-1185">Reference proteome</keyword>
<sequence>MIDEMMALHSNGTWELVPCPPRQTTVGCRWVYTIKVGLDGHIDCLKARLVAKGYTKSMDLIMETIYMEQSPKFIAQGGSQLVCRLRKSLYGRNNLLVHGLQYQLENSAYQKVLAETTQMYEKKIAELTEELGTMKKLLNDHQKSMKIQGQEKIDELRERLQGMSYLQETTANELQLLKSKYQDLSQKEVTLNEELNDVQQQLHMEEKQRKAFENELITLKKNALETKNDNEENSFKESSEYANCIGSLKSKPSKETISYQKAALAKMCKEVGFQRILELLKSEELDIQIHALKVIANLAAEDVNQVRIVEEGGLDTLLTLLQSSKNTTILRVASGAIANLAMNEINQGLIVSKRGTRLLAETASRTVDPQTLRMVAGALANLCGNENLHMMLEEDGGIKALLEMATCGNTDVVSQVARGFANFAKCEFKEIIQGQRKGCSVLVEHGALSWLIANSNTTSASTRRHIELALCHLAQNEDNAKEFISNGGVKELERISVESNREDIRNLAQRVLRLNPDFWAEVNAEQFTRRPAIK</sequence>
<reference evidence="1 2" key="1">
    <citation type="journal article" date="2022" name="DNA Res.">
        <title>Chromosomal-level genome assembly of the orchid tree Bauhinia variegata (Leguminosae; Cercidoideae) supports the allotetraploid origin hypothesis of Bauhinia.</title>
        <authorList>
            <person name="Zhong Y."/>
            <person name="Chen Y."/>
            <person name="Zheng D."/>
            <person name="Pang J."/>
            <person name="Liu Y."/>
            <person name="Luo S."/>
            <person name="Meng S."/>
            <person name="Qian L."/>
            <person name="Wei D."/>
            <person name="Dai S."/>
            <person name="Zhou R."/>
        </authorList>
    </citation>
    <scope>NUCLEOTIDE SEQUENCE [LARGE SCALE GENOMIC DNA]</scope>
    <source>
        <strain evidence="1">BV-YZ2020</strain>
    </source>
</reference>
<dbReference type="Proteomes" id="UP000828941">
    <property type="component" value="Chromosome 3"/>
</dbReference>
<protein>
    <submittedName>
        <fullName evidence="1">Uncharacterized protein</fullName>
    </submittedName>
</protein>
<dbReference type="EMBL" id="CM039428">
    <property type="protein sequence ID" value="KAI4351364.1"/>
    <property type="molecule type" value="Genomic_DNA"/>
</dbReference>
<gene>
    <name evidence="1" type="ORF">L6164_005737</name>
</gene>
<comment type="caution">
    <text evidence="1">The sequence shown here is derived from an EMBL/GenBank/DDBJ whole genome shotgun (WGS) entry which is preliminary data.</text>
</comment>
<proteinExistence type="predicted"/>
<accession>A0ACB9PU25</accession>
<organism evidence="1 2">
    <name type="scientific">Bauhinia variegata</name>
    <name type="common">Purple orchid tree</name>
    <name type="synonym">Phanera variegata</name>
    <dbReference type="NCBI Taxonomy" id="167791"/>
    <lineage>
        <taxon>Eukaryota</taxon>
        <taxon>Viridiplantae</taxon>
        <taxon>Streptophyta</taxon>
        <taxon>Embryophyta</taxon>
        <taxon>Tracheophyta</taxon>
        <taxon>Spermatophyta</taxon>
        <taxon>Magnoliopsida</taxon>
        <taxon>eudicotyledons</taxon>
        <taxon>Gunneridae</taxon>
        <taxon>Pentapetalae</taxon>
        <taxon>rosids</taxon>
        <taxon>fabids</taxon>
        <taxon>Fabales</taxon>
        <taxon>Fabaceae</taxon>
        <taxon>Cercidoideae</taxon>
        <taxon>Cercideae</taxon>
        <taxon>Bauhiniinae</taxon>
        <taxon>Bauhinia</taxon>
    </lineage>
</organism>
<evidence type="ECO:0000313" key="2">
    <source>
        <dbReference type="Proteomes" id="UP000828941"/>
    </source>
</evidence>